<feature type="non-terminal residue" evidence="3">
    <location>
        <position position="224"/>
    </location>
</feature>
<feature type="transmembrane region" description="Helical" evidence="2">
    <location>
        <begin position="6"/>
        <end position="25"/>
    </location>
</feature>
<accession>A0AAN6UL91</accession>
<evidence type="ECO:0000313" key="4">
    <source>
        <dbReference type="Proteomes" id="UP001304895"/>
    </source>
</evidence>
<proteinExistence type="predicted"/>
<protein>
    <recommendedName>
        <fullName evidence="5">Acid phosphatase-like protein</fullName>
    </recommendedName>
</protein>
<name>A0AAN6UL91_9PEZI</name>
<evidence type="ECO:0000313" key="3">
    <source>
        <dbReference type="EMBL" id="KAK4134756.1"/>
    </source>
</evidence>
<dbReference type="Proteomes" id="UP001304895">
    <property type="component" value="Unassembled WGS sequence"/>
</dbReference>
<comment type="caution">
    <text evidence="3">The sequence shown here is derived from an EMBL/GenBank/DDBJ whole genome shotgun (WGS) entry which is preliminary data.</text>
</comment>
<feature type="compositionally biased region" description="Polar residues" evidence="1">
    <location>
        <begin position="190"/>
        <end position="201"/>
    </location>
</feature>
<organism evidence="3 4">
    <name type="scientific">Trichocladium antarcticum</name>
    <dbReference type="NCBI Taxonomy" id="1450529"/>
    <lineage>
        <taxon>Eukaryota</taxon>
        <taxon>Fungi</taxon>
        <taxon>Dikarya</taxon>
        <taxon>Ascomycota</taxon>
        <taxon>Pezizomycotina</taxon>
        <taxon>Sordariomycetes</taxon>
        <taxon>Sordariomycetidae</taxon>
        <taxon>Sordariales</taxon>
        <taxon>Chaetomiaceae</taxon>
        <taxon>Trichocladium</taxon>
    </lineage>
</organism>
<gene>
    <name evidence="3" type="ORF">BT67DRAFT_336785</name>
</gene>
<dbReference type="AlphaFoldDB" id="A0AAN6UL91"/>
<keyword evidence="2" id="KW-1133">Transmembrane helix</keyword>
<keyword evidence="2" id="KW-0472">Membrane</keyword>
<feature type="compositionally biased region" description="Basic and acidic residues" evidence="1">
    <location>
        <begin position="108"/>
        <end position="117"/>
    </location>
</feature>
<keyword evidence="4" id="KW-1185">Reference proteome</keyword>
<keyword evidence="2" id="KW-0812">Transmembrane</keyword>
<reference evidence="3" key="2">
    <citation type="submission" date="2023-05" db="EMBL/GenBank/DDBJ databases">
        <authorList>
            <consortium name="Lawrence Berkeley National Laboratory"/>
            <person name="Steindorff A."/>
            <person name="Hensen N."/>
            <person name="Bonometti L."/>
            <person name="Westerberg I."/>
            <person name="Brannstrom I.O."/>
            <person name="Guillou S."/>
            <person name="Cros-Aarteil S."/>
            <person name="Calhoun S."/>
            <person name="Haridas S."/>
            <person name="Kuo A."/>
            <person name="Mondo S."/>
            <person name="Pangilinan J."/>
            <person name="Riley R."/>
            <person name="Labutti K."/>
            <person name="Andreopoulos B."/>
            <person name="Lipzen A."/>
            <person name="Chen C."/>
            <person name="Yanf M."/>
            <person name="Daum C."/>
            <person name="Ng V."/>
            <person name="Clum A."/>
            <person name="Ohm R."/>
            <person name="Martin F."/>
            <person name="Silar P."/>
            <person name="Natvig D."/>
            <person name="Lalanne C."/>
            <person name="Gautier V."/>
            <person name="Ament-Velasquez S.L."/>
            <person name="Kruys A."/>
            <person name="Hutchinson M.I."/>
            <person name="Powell A.J."/>
            <person name="Barry K."/>
            <person name="Miller A.N."/>
            <person name="Grigoriev I.V."/>
            <person name="Debuchy R."/>
            <person name="Gladieux P."/>
            <person name="Thoren M.H."/>
            <person name="Johannesson H."/>
        </authorList>
    </citation>
    <scope>NUCLEOTIDE SEQUENCE</scope>
    <source>
        <strain evidence="3">CBS 123565</strain>
    </source>
</reference>
<feature type="region of interest" description="Disordered" evidence="1">
    <location>
        <begin position="87"/>
        <end position="224"/>
    </location>
</feature>
<evidence type="ECO:0000256" key="1">
    <source>
        <dbReference type="SAM" id="MobiDB-lite"/>
    </source>
</evidence>
<sequence>MKTAGVVVLVIVLLLIATGIGWVVFTRIRAQRLGLPPPSLSSYLPFLRPSPSSSYGGPAPAPGGIVGWFNDRRSLFRNRNKRTAAGAYEGPAASSSPYNAGYASTADGNRDRGRGPVDPDDAAWDSRVGGYNPYDEERELGPAPPLPQGYRPDGEGYQMNLAVPPPPQPLPRAGAAGEADEESRGRTRSRSPGAQQQTAASANPFADEAEPSNLSLRGVSPRPM</sequence>
<dbReference type="EMBL" id="MU853408">
    <property type="protein sequence ID" value="KAK4134756.1"/>
    <property type="molecule type" value="Genomic_DNA"/>
</dbReference>
<reference evidence="3" key="1">
    <citation type="journal article" date="2023" name="Mol. Phylogenet. Evol.">
        <title>Genome-scale phylogeny and comparative genomics of the fungal order Sordariales.</title>
        <authorList>
            <person name="Hensen N."/>
            <person name="Bonometti L."/>
            <person name="Westerberg I."/>
            <person name="Brannstrom I.O."/>
            <person name="Guillou S."/>
            <person name="Cros-Aarteil S."/>
            <person name="Calhoun S."/>
            <person name="Haridas S."/>
            <person name="Kuo A."/>
            <person name="Mondo S."/>
            <person name="Pangilinan J."/>
            <person name="Riley R."/>
            <person name="LaButti K."/>
            <person name="Andreopoulos B."/>
            <person name="Lipzen A."/>
            <person name="Chen C."/>
            <person name="Yan M."/>
            <person name="Daum C."/>
            <person name="Ng V."/>
            <person name="Clum A."/>
            <person name="Steindorff A."/>
            <person name="Ohm R.A."/>
            <person name="Martin F."/>
            <person name="Silar P."/>
            <person name="Natvig D.O."/>
            <person name="Lalanne C."/>
            <person name="Gautier V."/>
            <person name="Ament-Velasquez S.L."/>
            <person name="Kruys A."/>
            <person name="Hutchinson M.I."/>
            <person name="Powell A.J."/>
            <person name="Barry K."/>
            <person name="Miller A.N."/>
            <person name="Grigoriev I.V."/>
            <person name="Debuchy R."/>
            <person name="Gladieux P."/>
            <person name="Hiltunen Thoren M."/>
            <person name="Johannesson H."/>
        </authorList>
    </citation>
    <scope>NUCLEOTIDE SEQUENCE</scope>
    <source>
        <strain evidence="3">CBS 123565</strain>
    </source>
</reference>
<evidence type="ECO:0000256" key="2">
    <source>
        <dbReference type="SAM" id="Phobius"/>
    </source>
</evidence>
<evidence type="ECO:0008006" key="5">
    <source>
        <dbReference type="Google" id="ProtNLM"/>
    </source>
</evidence>